<evidence type="ECO:0000256" key="1">
    <source>
        <dbReference type="SAM" id="SignalP"/>
    </source>
</evidence>
<protein>
    <submittedName>
        <fullName evidence="2">Uncharacterized protein</fullName>
    </submittedName>
</protein>
<dbReference type="RefSeq" id="WP_379994209.1">
    <property type="nucleotide sequence ID" value="NZ_JBHSGN010000041.1"/>
</dbReference>
<sequence length="238" mass="26059">MKLKFKRLITTFVFLICLSVTINAQVTVGADKEPIKGALLDLKSDDSSTNGGPTTGLTSGSGGGLLLPRVNLVDASKLLPFITDAEITANPNLKEKLTGLLVYNLSTTNDFDEGQYIWDGATWVKVQDSNSPKWFYMPSFNLDVSTVGTQSVNLYNEYVNQFTKSDSNDIQFVSSNSALTQVQPKIYSSSELDYIVTAYSPSDVLKITDIDASGEMTYEILSTNIPESSYINVIFVVK</sequence>
<dbReference type="Proteomes" id="UP001596023">
    <property type="component" value="Unassembled WGS sequence"/>
</dbReference>
<feature type="chain" id="PRO_5046949882" evidence="1">
    <location>
        <begin position="25"/>
        <end position="238"/>
    </location>
</feature>
<feature type="signal peptide" evidence="1">
    <location>
        <begin position="1"/>
        <end position="24"/>
    </location>
</feature>
<accession>A0ABV9KSP1</accession>
<proteinExistence type="predicted"/>
<gene>
    <name evidence="2" type="ORF">ACFO6W_04680</name>
</gene>
<keyword evidence="3" id="KW-1185">Reference proteome</keyword>
<dbReference type="EMBL" id="JBHSGN010000041">
    <property type="protein sequence ID" value="MFC4672980.1"/>
    <property type="molecule type" value="Genomic_DNA"/>
</dbReference>
<evidence type="ECO:0000313" key="3">
    <source>
        <dbReference type="Proteomes" id="UP001596023"/>
    </source>
</evidence>
<keyword evidence="1" id="KW-0732">Signal</keyword>
<organism evidence="2 3">
    <name type="scientific">Dysgonomonas termitidis</name>
    <dbReference type="NCBI Taxonomy" id="1516126"/>
    <lineage>
        <taxon>Bacteria</taxon>
        <taxon>Pseudomonadati</taxon>
        <taxon>Bacteroidota</taxon>
        <taxon>Bacteroidia</taxon>
        <taxon>Bacteroidales</taxon>
        <taxon>Dysgonomonadaceae</taxon>
        <taxon>Dysgonomonas</taxon>
    </lineage>
</organism>
<comment type="caution">
    <text evidence="2">The sequence shown here is derived from an EMBL/GenBank/DDBJ whole genome shotgun (WGS) entry which is preliminary data.</text>
</comment>
<name>A0ABV9KSP1_9BACT</name>
<reference evidence="3" key="1">
    <citation type="journal article" date="2019" name="Int. J. Syst. Evol. Microbiol.">
        <title>The Global Catalogue of Microorganisms (GCM) 10K type strain sequencing project: providing services to taxonomists for standard genome sequencing and annotation.</title>
        <authorList>
            <consortium name="The Broad Institute Genomics Platform"/>
            <consortium name="The Broad Institute Genome Sequencing Center for Infectious Disease"/>
            <person name="Wu L."/>
            <person name="Ma J."/>
        </authorList>
    </citation>
    <scope>NUCLEOTIDE SEQUENCE [LARGE SCALE GENOMIC DNA]</scope>
    <source>
        <strain evidence="3">CCUG 66188</strain>
    </source>
</reference>
<evidence type="ECO:0000313" key="2">
    <source>
        <dbReference type="EMBL" id="MFC4672980.1"/>
    </source>
</evidence>